<comment type="caution">
    <text evidence="3">The sequence shown here is derived from an EMBL/GenBank/DDBJ whole genome shotgun (WGS) entry which is preliminary data.</text>
</comment>
<name>A0A1Q9F3X3_SYMMI</name>
<dbReference type="InterPro" id="IPR029055">
    <property type="entry name" value="Ntn_hydrolases_N"/>
</dbReference>
<keyword evidence="2 3" id="KW-0378">Hydrolase</keyword>
<dbReference type="InterPro" id="IPR052193">
    <property type="entry name" value="Peptidase_C59"/>
</dbReference>
<dbReference type="InterPro" id="IPR029132">
    <property type="entry name" value="CBAH/NAAA_C"/>
</dbReference>
<evidence type="ECO:0000313" key="4">
    <source>
        <dbReference type="Proteomes" id="UP000186817"/>
    </source>
</evidence>
<sequence length="593" mass="64939">MALCKVLLATLLQLASCIGQPELQQWLYSKDGLDLSKPDSESVADKEAPILTACGVSLDDLKQLRSVLYSTSFLDFSKQEMKDQLLDLSKQHIDPEILKHMYTNLYDRSSVDLPKSVAKSSSLELMKAYAQPDQVKELYAVLYSSTPVNLPKKDAQVKAVELAKAGADPIALKNSYAGARGTQDQRLETASDSAVSIATLQMQFLQISAIKKAGRLASLAMLKFLLHLPAAWACSYVEIPWQDHGHPSYLISRTMELANVFNSTMYTVDAVPRSEEDKFGYIAPMNIFHIPPTGLPVKVAFEGMNEAGLTISAQAFSESVYEQAEPGTTGLNAVDVVPALLANCSTADAAIEFLESVRVVAPTLPGSSPEGNGLHWAIADSSGRSIIVEYIQGKRVVLENHPRVMTNDPDIKWHWKNLNAHVQLSPTYPLQNDFLQVQTEDDVGAVPRPVGHGWNLYGIPGDSSSPSRFVRLFYLRGYGMKANPPKSFEDAVVLGTALLNNVFIPFGSVAADPRSPGDGPELTDYGVLKSPQERVMLMRGYRNSQWRKIDLKRVDFSQAKSWLLEDGTLGIKDVTCSAGTCKPSEPGHVPIQV</sequence>
<proteinExistence type="inferred from homology"/>
<dbReference type="GO" id="GO:0016787">
    <property type="term" value="F:hydrolase activity"/>
    <property type="evidence" value="ECO:0007669"/>
    <property type="project" value="UniProtKB-KW"/>
</dbReference>
<evidence type="ECO:0000256" key="2">
    <source>
        <dbReference type="ARBA" id="ARBA00022801"/>
    </source>
</evidence>
<evidence type="ECO:0000313" key="3">
    <source>
        <dbReference type="EMBL" id="OLQ14342.1"/>
    </source>
</evidence>
<keyword evidence="4" id="KW-1185">Reference proteome</keyword>
<reference evidence="3 4" key="1">
    <citation type="submission" date="2016-02" db="EMBL/GenBank/DDBJ databases">
        <title>Genome analysis of coral dinoflagellate symbionts highlights evolutionary adaptations to a symbiotic lifestyle.</title>
        <authorList>
            <person name="Aranda M."/>
            <person name="Li Y."/>
            <person name="Liew Y.J."/>
            <person name="Baumgarten S."/>
            <person name="Simakov O."/>
            <person name="Wilson M."/>
            <person name="Piel J."/>
            <person name="Ashoor H."/>
            <person name="Bougouffa S."/>
            <person name="Bajic V.B."/>
            <person name="Ryu T."/>
            <person name="Ravasi T."/>
            <person name="Bayer T."/>
            <person name="Micklem G."/>
            <person name="Kim H."/>
            <person name="Bhak J."/>
            <person name="Lajeunesse T.C."/>
            <person name="Voolstra C.R."/>
        </authorList>
    </citation>
    <scope>NUCLEOTIDE SEQUENCE [LARGE SCALE GENOMIC DNA]</scope>
    <source>
        <strain evidence="3 4">CCMP2467</strain>
    </source>
</reference>
<accession>A0A1Q9F3X3</accession>
<organism evidence="3 4">
    <name type="scientific">Symbiodinium microadriaticum</name>
    <name type="common">Dinoflagellate</name>
    <name type="synonym">Zooxanthella microadriatica</name>
    <dbReference type="NCBI Taxonomy" id="2951"/>
    <lineage>
        <taxon>Eukaryota</taxon>
        <taxon>Sar</taxon>
        <taxon>Alveolata</taxon>
        <taxon>Dinophyceae</taxon>
        <taxon>Suessiales</taxon>
        <taxon>Symbiodiniaceae</taxon>
        <taxon>Symbiodinium</taxon>
    </lineage>
</organism>
<protein>
    <submittedName>
        <fullName evidence="3">Choloylglycine hydrolase</fullName>
    </submittedName>
</protein>
<gene>
    <name evidence="3" type="primary">cbh</name>
    <name evidence="3" type="ORF">AK812_SmicGene1562</name>
</gene>
<dbReference type="SUPFAM" id="SSF56235">
    <property type="entry name" value="N-terminal nucleophile aminohydrolases (Ntn hydrolases)"/>
    <property type="match status" value="1"/>
</dbReference>
<dbReference type="AlphaFoldDB" id="A0A1Q9F3X3"/>
<comment type="similarity">
    <text evidence="1">Belongs to the peptidase C59 family.</text>
</comment>
<dbReference type="PANTHER" id="PTHR35527">
    <property type="entry name" value="CHOLOYLGLYCINE HYDROLASE"/>
    <property type="match status" value="1"/>
</dbReference>
<evidence type="ECO:0000256" key="1">
    <source>
        <dbReference type="ARBA" id="ARBA00006625"/>
    </source>
</evidence>
<dbReference type="OrthoDB" id="439953at2759"/>
<dbReference type="Proteomes" id="UP000186817">
    <property type="component" value="Unassembled WGS sequence"/>
</dbReference>
<dbReference type="Pfam" id="PF02275">
    <property type="entry name" value="CBAH"/>
    <property type="match status" value="1"/>
</dbReference>
<dbReference type="EMBL" id="LSRX01000016">
    <property type="protein sequence ID" value="OLQ14342.1"/>
    <property type="molecule type" value="Genomic_DNA"/>
</dbReference>
<dbReference type="Gene3D" id="3.60.60.10">
    <property type="entry name" value="Penicillin V Acylase, Chain A"/>
    <property type="match status" value="1"/>
</dbReference>
<dbReference type="PANTHER" id="PTHR35527:SF2">
    <property type="entry name" value="HYDROLASE"/>
    <property type="match status" value="1"/>
</dbReference>